<dbReference type="EMBL" id="AVOT02036078">
    <property type="protein sequence ID" value="MBW0530520.1"/>
    <property type="molecule type" value="Genomic_DNA"/>
</dbReference>
<name>A0A9Q3EW22_9BASI</name>
<evidence type="ECO:0000313" key="2">
    <source>
        <dbReference type="EMBL" id="MBW0530520.1"/>
    </source>
</evidence>
<keyword evidence="3" id="KW-1185">Reference proteome</keyword>
<evidence type="ECO:0000259" key="1">
    <source>
        <dbReference type="Pfam" id="PF17919"/>
    </source>
</evidence>
<dbReference type="OrthoDB" id="3250101at2759"/>
<sequence length="266" mass="30438">MDLPLLYLHASLEEPEENETFLKVVSPSFHQYLDVFAKMKAEKIPPNHVCDNHIELEGLLPPEALSQFQILKEAFTTAPILSHFNPSLQTMVETDASDYALGSVLSQVNSSGKHLIEFDSCKLLNAELNCGIHDKELLGIVWALKNLRDVLFSLHDPFEVLTDHSSLQSPCCQAHWAEFLSEFHCTFSYFPGRLATITDALSHWDNVYPERGVDFVIKNPRNFHQVLKQKIQESTFFSIKAEMFSDLVDQIKKEVWQDKEYKGILK</sequence>
<reference evidence="2" key="1">
    <citation type="submission" date="2021-03" db="EMBL/GenBank/DDBJ databases">
        <title>Draft genome sequence of rust myrtle Austropuccinia psidii MF-1, a brazilian biotype.</title>
        <authorList>
            <person name="Quecine M.C."/>
            <person name="Pachon D.M.R."/>
            <person name="Bonatelli M.L."/>
            <person name="Correr F.H."/>
            <person name="Franceschini L.M."/>
            <person name="Leite T.F."/>
            <person name="Margarido G.R.A."/>
            <person name="Almeida C.A."/>
            <person name="Ferrarezi J.A."/>
            <person name="Labate C.A."/>
        </authorList>
    </citation>
    <scope>NUCLEOTIDE SEQUENCE</scope>
    <source>
        <strain evidence="2">MF-1</strain>
    </source>
</reference>
<dbReference type="CDD" id="cd09274">
    <property type="entry name" value="RNase_HI_RT_Ty3"/>
    <property type="match status" value="1"/>
</dbReference>
<dbReference type="InterPro" id="IPR041577">
    <property type="entry name" value="RT_RNaseH_2"/>
</dbReference>
<dbReference type="PANTHER" id="PTHR34072">
    <property type="entry name" value="ENZYMATIC POLYPROTEIN-RELATED"/>
    <property type="match status" value="1"/>
</dbReference>
<dbReference type="Proteomes" id="UP000765509">
    <property type="component" value="Unassembled WGS sequence"/>
</dbReference>
<dbReference type="SUPFAM" id="SSF56672">
    <property type="entry name" value="DNA/RNA polymerases"/>
    <property type="match status" value="1"/>
</dbReference>
<protein>
    <recommendedName>
        <fullName evidence="1">Reverse transcriptase/retrotransposon-derived protein RNase H-like domain-containing protein</fullName>
    </recommendedName>
</protein>
<dbReference type="PANTHER" id="PTHR34072:SF52">
    <property type="entry name" value="RIBONUCLEASE H"/>
    <property type="match status" value="1"/>
</dbReference>
<dbReference type="Pfam" id="PF17919">
    <property type="entry name" value="RT_RNaseH_2"/>
    <property type="match status" value="1"/>
</dbReference>
<accession>A0A9Q3EW22</accession>
<feature type="domain" description="Reverse transcriptase/retrotransposon-derived protein RNase H-like" evidence="1">
    <location>
        <begin position="63"/>
        <end position="156"/>
    </location>
</feature>
<dbReference type="InterPro" id="IPR043502">
    <property type="entry name" value="DNA/RNA_pol_sf"/>
</dbReference>
<organism evidence="2 3">
    <name type="scientific">Austropuccinia psidii MF-1</name>
    <dbReference type="NCBI Taxonomy" id="1389203"/>
    <lineage>
        <taxon>Eukaryota</taxon>
        <taxon>Fungi</taxon>
        <taxon>Dikarya</taxon>
        <taxon>Basidiomycota</taxon>
        <taxon>Pucciniomycotina</taxon>
        <taxon>Pucciniomycetes</taxon>
        <taxon>Pucciniales</taxon>
        <taxon>Sphaerophragmiaceae</taxon>
        <taxon>Austropuccinia</taxon>
    </lineage>
</organism>
<evidence type="ECO:0000313" key="3">
    <source>
        <dbReference type="Proteomes" id="UP000765509"/>
    </source>
</evidence>
<comment type="caution">
    <text evidence="2">The sequence shown here is derived from an EMBL/GenBank/DDBJ whole genome shotgun (WGS) entry which is preliminary data.</text>
</comment>
<gene>
    <name evidence="2" type="ORF">O181_070235</name>
</gene>
<proteinExistence type="predicted"/>
<dbReference type="AlphaFoldDB" id="A0A9Q3EW22"/>